<organism evidence="1 2">
    <name type="scientific">Liquidambar formosana</name>
    <name type="common">Formosan gum</name>
    <dbReference type="NCBI Taxonomy" id="63359"/>
    <lineage>
        <taxon>Eukaryota</taxon>
        <taxon>Viridiplantae</taxon>
        <taxon>Streptophyta</taxon>
        <taxon>Embryophyta</taxon>
        <taxon>Tracheophyta</taxon>
        <taxon>Spermatophyta</taxon>
        <taxon>Magnoliopsida</taxon>
        <taxon>eudicotyledons</taxon>
        <taxon>Gunneridae</taxon>
        <taxon>Pentapetalae</taxon>
        <taxon>Saxifragales</taxon>
        <taxon>Altingiaceae</taxon>
        <taxon>Liquidambar</taxon>
    </lineage>
</organism>
<evidence type="ECO:0000313" key="1">
    <source>
        <dbReference type="EMBL" id="KAK9272207.1"/>
    </source>
</evidence>
<proteinExistence type="predicted"/>
<evidence type="ECO:0000313" key="2">
    <source>
        <dbReference type="Proteomes" id="UP001415857"/>
    </source>
</evidence>
<dbReference type="AlphaFoldDB" id="A0AAP0NFA0"/>
<reference evidence="1 2" key="1">
    <citation type="journal article" date="2024" name="Plant J.">
        <title>Genome sequences and population genomics reveal climatic adaptation and genomic divergence between two closely related sweetgum species.</title>
        <authorList>
            <person name="Xu W.Q."/>
            <person name="Ren C.Q."/>
            <person name="Zhang X.Y."/>
            <person name="Comes H.P."/>
            <person name="Liu X.H."/>
            <person name="Li Y.G."/>
            <person name="Kettle C.J."/>
            <person name="Jalonen R."/>
            <person name="Gaisberger H."/>
            <person name="Ma Y.Z."/>
            <person name="Qiu Y.X."/>
        </authorList>
    </citation>
    <scope>NUCLEOTIDE SEQUENCE [LARGE SCALE GENOMIC DNA]</scope>
    <source>
        <strain evidence="1">Hangzhou</strain>
    </source>
</reference>
<keyword evidence="2" id="KW-1185">Reference proteome</keyword>
<protein>
    <submittedName>
        <fullName evidence="1">Uncharacterized protein</fullName>
    </submittedName>
</protein>
<dbReference type="EMBL" id="JBBPBK010000013">
    <property type="protein sequence ID" value="KAK9272207.1"/>
    <property type="molecule type" value="Genomic_DNA"/>
</dbReference>
<sequence length="89" mass="10273">MAKPFIWGISLGAMASNYLWSVRGREQTEQQLILLAEIQKQVLETGYKAKDIREILTDILKRQNEMDEMPNSVFAHAKLEPFLPQPDEI</sequence>
<name>A0AAP0NFA0_LIQFO</name>
<dbReference type="Proteomes" id="UP001415857">
    <property type="component" value="Unassembled WGS sequence"/>
</dbReference>
<accession>A0AAP0NFA0</accession>
<gene>
    <name evidence="1" type="ORF">L1049_002578</name>
</gene>
<comment type="caution">
    <text evidence="1">The sequence shown here is derived from an EMBL/GenBank/DDBJ whole genome shotgun (WGS) entry which is preliminary data.</text>
</comment>